<dbReference type="Pfam" id="PF10988">
    <property type="entry name" value="DUF2807"/>
    <property type="match status" value="1"/>
</dbReference>
<dbReference type="AlphaFoldDB" id="A0A437JA31"/>
<accession>A0A437JA31</accession>
<evidence type="ECO:0000313" key="4">
    <source>
        <dbReference type="Proteomes" id="UP000282977"/>
    </source>
</evidence>
<comment type="caution">
    <text evidence="3">The sequence shown here is derived from an EMBL/GenBank/DDBJ whole genome shotgun (WGS) entry which is preliminary data.</text>
</comment>
<dbReference type="Gene3D" id="2.160.20.120">
    <property type="match status" value="1"/>
</dbReference>
<protein>
    <submittedName>
        <fullName evidence="3">DUF2807 domain-containing protein</fullName>
    </submittedName>
</protein>
<name>A0A437JA31_9SPHN</name>
<dbReference type="EMBL" id="RZUL01000002">
    <property type="protein sequence ID" value="RVT42162.1"/>
    <property type="molecule type" value="Genomic_DNA"/>
</dbReference>
<evidence type="ECO:0000313" key="3">
    <source>
        <dbReference type="EMBL" id="RVT42162.1"/>
    </source>
</evidence>
<organism evidence="3 4">
    <name type="scientific">Sphingobium algorifonticola</name>
    <dbReference type="NCBI Taxonomy" id="2008318"/>
    <lineage>
        <taxon>Bacteria</taxon>
        <taxon>Pseudomonadati</taxon>
        <taxon>Pseudomonadota</taxon>
        <taxon>Alphaproteobacteria</taxon>
        <taxon>Sphingomonadales</taxon>
        <taxon>Sphingomonadaceae</taxon>
        <taxon>Sphingobium</taxon>
    </lineage>
</organism>
<keyword evidence="4" id="KW-1185">Reference proteome</keyword>
<gene>
    <name evidence="3" type="ORF">ENE74_08080</name>
</gene>
<sequence>MIRAALIIAFAALPVPTLAATQTYTITRFDSVRLDAPIRVAITSGKGVTASGEGDREALDRIDMKVSGNSLVIRMKPRPSGQKGGGGPVTLRLSTDDVRRATLTGGGSLSIDRMKGTRGDIMLGGGGDLTIGAVALDQFNILLSGSGRVTVAGKAGRTDVRVSGPGTLSAEALTARDARLTNEGTGSIAITASATADVRAYGSGDVIVSGKAACTVVHNGAGRVLCGGDER</sequence>
<feature type="domain" description="Putative auto-transporter adhesin head GIN" evidence="2">
    <location>
        <begin position="28"/>
        <end position="212"/>
    </location>
</feature>
<reference evidence="3 4" key="1">
    <citation type="submission" date="2019-01" db="EMBL/GenBank/DDBJ databases">
        <authorList>
            <person name="Chen W.-M."/>
        </authorList>
    </citation>
    <scope>NUCLEOTIDE SEQUENCE [LARGE SCALE GENOMIC DNA]</scope>
    <source>
        <strain evidence="3 4">TLA-22</strain>
    </source>
</reference>
<proteinExistence type="predicted"/>
<evidence type="ECO:0000259" key="2">
    <source>
        <dbReference type="Pfam" id="PF10988"/>
    </source>
</evidence>
<dbReference type="OrthoDB" id="7478143at2"/>
<feature type="signal peptide" evidence="1">
    <location>
        <begin position="1"/>
        <end position="19"/>
    </location>
</feature>
<evidence type="ECO:0000256" key="1">
    <source>
        <dbReference type="SAM" id="SignalP"/>
    </source>
</evidence>
<keyword evidence="1" id="KW-0732">Signal</keyword>
<dbReference type="RefSeq" id="WP_127690629.1">
    <property type="nucleotide sequence ID" value="NZ_RZUL01000002.1"/>
</dbReference>
<dbReference type="InterPro" id="IPR021255">
    <property type="entry name" value="DUF2807"/>
</dbReference>
<feature type="chain" id="PRO_5019537696" evidence="1">
    <location>
        <begin position="20"/>
        <end position="231"/>
    </location>
</feature>
<dbReference type="Proteomes" id="UP000282977">
    <property type="component" value="Unassembled WGS sequence"/>
</dbReference>